<feature type="non-terminal residue" evidence="1">
    <location>
        <position position="178"/>
    </location>
</feature>
<evidence type="ECO:0000313" key="1">
    <source>
        <dbReference type="EMBL" id="KDQ52872.1"/>
    </source>
</evidence>
<sequence length="178" mass="20269">YSPGRPSSYNLDNLPRHTEKEYWETINKLLKAVSKAASTTITKATGISCMPLAAASPAFVHPSFFPLDPFHLFYKDIIAFLWDLWTIFSSKSERIHLSADKARKLGEFLVKAMETLSPCFCGPVHDPFSKRQSQYKIYEWMALAHWYLIPLGIELQLEPTVLANLAEVVEIIEFAMTI</sequence>
<dbReference type="EMBL" id="KL197737">
    <property type="protein sequence ID" value="KDQ52872.1"/>
    <property type="molecule type" value="Genomic_DNA"/>
</dbReference>
<accession>A0A067PNJ8</accession>
<reference evidence="2" key="1">
    <citation type="journal article" date="2014" name="Proc. Natl. Acad. Sci. U.S.A.">
        <title>Extensive sampling of basidiomycete genomes demonstrates inadequacy of the white-rot/brown-rot paradigm for wood decay fungi.</title>
        <authorList>
            <person name="Riley R."/>
            <person name="Salamov A.A."/>
            <person name="Brown D.W."/>
            <person name="Nagy L.G."/>
            <person name="Floudas D."/>
            <person name="Held B.W."/>
            <person name="Levasseur A."/>
            <person name="Lombard V."/>
            <person name="Morin E."/>
            <person name="Otillar R."/>
            <person name="Lindquist E.A."/>
            <person name="Sun H."/>
            <person name="LaButti K.M."/>
            <person name="Schmutz J."/>
            <person name="Jabbour D."/>
            <person name="Luo H."/>
            <person name="Baker S.E."/>
            <person name="Pisabarro A.G."/>
            <person name="Walton J.D."/>
            <person name="Blanchette R.A."/>
            <person name="Henrissat B."/>
            <person name="Martin F."/>
            <person name="Cullen D."/>
            <person name="Hibbett D.S."/>
            <person name="Grigoriev I.V."/>
        </authorList>
    </citation>
    <scope>NUCLEOTIDE SEQUENCE [LARGE SCALE GENOMIC DNA]</scope>
    <source>
        <strain evidence="2">MUCL 33604</strain>
    </source>
</reference>
<gene>
    <name evidence="1" type="ORF">JAAARDRAFT_112501</name>
</gene>
<proteinExistence type="predicted"/>
<dbReference type="STRING" id="933084.A0A067PNJ8"/>
<dbReference type="OrthoDB" id="3359887at2759"/>
<evidence type="ECO:0000313" key="2">
    <source>
        <dbReference type="Proteomes" id="UP000027265"/>
    </source>
</evidence>
<name>A0A067PNJ8_9AGAM</name>
<dbReference type="AlphaFoldDB" id="A0A067PNJ8"/>
<feature type="non-terminal residue" evidence="1">
    <location>
        <position position="1"/>
    </location>
</feature>
<dbReference type="InParanoid" id="A0A067PNJ8"/>
<protein>
    <submittedName>
        <fullName evidence="1">Uncharacterized protein</fullName>
    </submittedName>
</protein>
<dbReference type="HOGENOM" id="CLU_118388_0_0_1"/>
<organism evidence="1 2">
    <name type="scientific">Jaapia argillacea MUCL 33604</name>
    <dbReference type="NCBI Taxonomy" id="933084"/>
    <lineage>
        <taxon>Eukaryota</taxon>
        <taxon>Fungi</taxon>
        <taxon>Dikarya</taxon>
        <taxon>Basidiomycota</taxon>
        <taxon>Agaricomycotina</taxon>
        <taxon>Agaricomycetes</taxon>
        <taxon>Agaricomycetidae</taxon>
        <taxon>Jaapiales</taxon>
        <taxon>Jaapiaceae</taxon>
        <taxon>Jaapia</taxon>
    </lineage>
</organism>
<keyword evidence="2" id="KW-1185">Reference proteome</keyword>
<dbReference type="Proteomes" id="UP000027265">
    <property type="component" value="Unassembled WGS sequence"/>
</dbReference>